<comment type="caution">
    <text evidence="1">The sequence shown here is derived from an EMBL/GenBank/DDBJ whole genome shotgun (WGS) entry which is preliminary data.</text>
</comment>
<protein>
    <submittedName>
        <fullName evidence="1">Uncharacterized protein</fullName>
    </submittedName>
</protein>
<sequence>MTLTVLKEYGDSTPETASALPKHSRNFGVLSGGLALPIDQGKLRKLINIAVTYKARLSALKVRDLALRLERWQILTSAEEGCHADGLCQESYWRNKSLFVRRLSRREEFGTRYLPELTEIACLLKGGARAVLTIREGEHQARFDVISANGQSGYALEGLDYDLALSEVFSLLSEVEGVNS</sequence>
<name>A0A8J7TLR7_9BACT</name>
<reference evidence="1" key="1">
    <citation type="submission" date="2021-02" db="EMBL/GenBank/DDBJ databases">
        <title>Genome-Resolved Metagenomics of a Microbial Community Performing Photosynthetic Biological Nutrient Removal.</title>
        <authorList>
            <person name="Mcdaniel E.A."/>
        </authorList>
    </citation>
    <scope>NUCLEOTIDE SEQUENCE</scope>
    <source>
        <strain evidence="1">UWPOB_OBS1</strain>
    </source>
</reference>
<accession>A0A8J7TLR7</accession>
<evidence type="ECO:0000313" key="1">
    <source>
        <dbReference type="EMBL" id="MBN8659293.1"/>
    </source>
</evidence>
<dbReference type="EMBL" id="JAFLCK010000003">
    <property type="protein sequence ID" value="MBN8659293.1"/>
    <property type="molecule type" value="Genomic_DNA"/>
</dbReference>
<dbReference type="AlphaFoldDB" id="A0A8J7TLR7"/>
<dbReference type="Proteomes" id="UP000664277">
    <property type="component" value="Unassembled WGS sequence"/>
</dbReference>
<organism evidence="1 2">
    <name type="scientific">Candidatus Obscuribacter phosphatis</name>
    <dbReference type="NCBI Taxonomy" id="1906157"/>
    <lineage>
        <taxon>Bacteria</taxon>
        <taxon>Bacillati</taxon>
        <taxon>Candidatus Melainabacteria</taxon>
        <taxon>Candidatus Obscuribacterales</taxon>
        <taxon>Candidatus Obscuribacteraceae</taxon>
        <taxon>Candidatus Obscuribacter</taxon>
    </lineage>
</organism>
<gene>
    <name evidence="1" type="ORF">J0M35_02945</name>
</gene>
<proteinExistence type="predicted"/>
<evidence type="ECO:0000313" key="2">
    <source>
        <dbReference type="Proteomes" id="UP000664277"/>
    </source>
</evidence>